<proteinExistence type="inferred from homology"/>
<feature type="domain" description="Carbohydrate kinase FGGY N-terminal" evidence="4">
    <location>
        <begin position="18"/>
        <end position="269"/>
    </location>
</feature>
<dbReference type="AlphaFoldDB" id="A0A222G5M1"/>
<sequence>MTESSSAENKKNCPNDLILTIDNGTQSVRALLFDLRGNLVAKSRVELEAYFSIKPGWAEQHSDYFWQMLGKCCQQLWQQKDVIENDYRTRVTAVTLTTQRGTVINLDKNGHALRPAIIWLDQRLCKKNEPMPWYWRVGFFLIGQHKVVNYFRRKSQANWLAEYEPEIWQKTDKFLLLSGFLTYKLTGQFKDSVGSIAGYFPLNYKKQTWASAWRWQWKALPVKRSMLPSLVKPGEKLGELTAEAAAHMGLKVATRVIASASDKACEVLGSGCISPATASLSYGTTATINTNNVKYIEPNSFIPPYPSAIPEQYNSEVMIYRGFWMVNWFKQEFGQNEIEQAQVLGVSTESLFDQLVAQVPPGSMGLMLQPYWSPGLKNLEAKGAIIGFGDVHTRAHIYRSILEGLAYALREGKENLEKRQKCKITKLMVSGGGSQSDAALQLTADIFNLPAHRPHTFEASGLGAAINVAVGLGYFDNYQQATLAMTHIEKTFTPNQANVVLYNKLYQQVYLKMYGKLKPIYQSIKKITGYPE</sequence>
<comment type="similarity">
    <text evidence="1">Belongs to the FGGY kinase family.</text>
</comment>
<dbReference type="InterPro" id="IPR050406">
    <property type="entry name" value="FGGY_Carb_Kinase"/>
</dbReference>
<dbReference type="PANTHER" id="PTHR43095">
    <property type="entry name" value="SUGAR KINASE"/>
    <property type="match status" value="1"/>
</dbReference>
<dbReference type="InterPro" id="IPR000577">
    <property type="entry name" value="Carb_kinase_FGGY"/>
</dbReference>
<dbReference type="PIRSF" id="PIRSF000538">
    <property type="entry name" value="GlpK"/>
    <property type="match status" value="1"/>
</dbReference>
<dbReference type="OrthoDB" id="9805576at2"/>
<evidence type="ECO:0000259" key="4">
    <source>
        <dbReference type="Pfam" id="PF00370"/>
    </source>
</evidence>
<feature type="domain" description="Carbohydrate kinase FGGY C-terminal" evidence="5">
    <location>
        <begin position="279"/>
        <end position="470"/>
    </location>
</feature>
<evidence type="ECO:0000313" key="6">
    <source>
        <dbReference type="EMBL" id="ASP47101.1"/>
    </source>
</evidence>
<dbReference type="InterPro" id="IPR043129">
    <property type="entry name" value="ATPase_NBD"/>
</dbReference>
<dbReference type="SUPFAM" id="SSF53067">
    <property type="entry name" value="Actin-like ATPase domain"/>
    <property type="match status" value="2"/>
</dbReference>
<dbReference type="PANTHER" id="PTHR43095:SF5">
    <property type="entry name" value="XYLULOSE KINASE"/>
    <property type="match status" value="1"/>
</dbReference>
<dbReference type="InterPro" id="IPR018485">
    <property type="entry name" value="FGGY_C"/>
</dbReference>
<keyword evidence="2" id="KW-0808">Transferase</keyword>
<evidence type="ECO:0000313" key="7">
    <source>
        <dbReference type="Proteomes" id="UP000202259"/>
    </source>
</evidence>
<keyword evidence="7" id="KW-1185">Reference proteome</keyword>
<accession>A0A222G5M1</accession>
<dbReference type="Pfam" id="PF02782">
    <property type="entry name" value="FGGY_C"/>
    <property type="match status" value="1"/>
</dbReference>
<evidence type="ECO:0000256" key="3">
    <source>
        <dbReference type="ARBA" id="ARBA00022777"/>
    </source>
</evidence>
<dbReference type="GO" id="GO:0005975">
    <property type="term" value="P:carbohydrate metabolic process"/>
    <property type="evidence" value="ECO:0007669"/>
    <property type="project" value="InterPro"/>
</dbReference>
<name>A0A222G5M1_9GAMM</name>
<evidence type="ECO:0000256" key="2">
    <source>
        <dbReference type="ARBA" id="ARBA00022679"/>
    </source>
</evidence>
<dbReference type="CDD" id="cd07779">
    <property type="entry name" value="ASKHA_NBD_FGGY_YgcE-like"/>
    <property type="match status" value="1"/>
</dbReference>
<dbReference type="RefSeq" id="WP_081149576.1">
    <property type="nucleotide sequence ID" value="NZ_CP020465.1"/>
</dbReference>
<reference evidence="6 7" key="1">
    <citation type="submission" date="2017-08" db="EMBL/GenBank/DDBJ databases">
        <title>Complete genome of Colwellia sp. NB097-1, a psychrophile bacterium ioslated from Bering Sea.</title>
        <authorList>
            <person name="Chen X."/>
        </authorList>
    </citation>
    <scope>NUCLEOTIDE SEQUENCE [LARGE SCALE GENOMIC DNA]</scope>
    <source>
        <strain evidence="6 7">NB097-1</strain>
    </source>
</reference>
<evidence type="ECO:0000259" key="5">
    <source>
        <dbReference type="Pfam" id="PF02782"/>
    </source>
</evidence>
<dbReference type="Proteomes" id="UP000202259">
    <property type="component" value="Chromosome"/>
</dbReference>
<dbReference type="InterPro" id="IPR018484">
    <property type="entry name" value="FGGY_N"/>
</dbReference>
<evidence type="ECO:0000256" key="1">
    <source>
        <dbReference type="ARBA" id="ARBA00009156"/>
    </source>
</evidence>
<dbReference type="KEGG" id="cber:B5D82_04540"/>
<protein>
    <submittedName>
        <fullName evidence="6">Carbohydrate kinase</fullName>
    </submittedName>
</protein>
<dbReference type="GO" id="GO:0016301">
    <property type="term" value="F:kinase activity"/>
    <property type="evidence" value="ECO:0007669"/>
    <property type="project" value="UniProtKB-KW"/>
</dbReference>
<gene>
    <name evidence="6" type="ORF">B5D82_04540</name>
</gene>
<keyword evidence="3 6" id="KW-0418">Kinase</keyword>
<dbReference type="Pfam" id="PF00370">
    <property type="entry name" value="FGGY_N"/>
    <property type="match status" value="1"/>
</dbReference>
<organism evidence="6 7">
    <name type="scientific">Cognaticolwellia beringensis</name>
    <dbReference type="NCBI Taxonomy" id="1967665"/>
    <lineage>
        <taxon>Bacteria</taxon>
        <taxon>Pseudomonadati</taxon>
        <taxon>Pseudomonadota</taxon>
        <taxon>Gammaproteobacteria</taxon>
        <taxon>Alteromonadales</taxon>
        <taxon>Colwelliaceae</taxon>
        <taxon>Cognaticolwellia</taxon>
    </lineage>
</organism>
<dbReference type="Gene3D" id="3.30.420.40">
    <property type="match status" value="2"/>
</dbReference>
<dbReference type="EMBL" id="CP020465">
    <property type="protein sequence ID" value="ASP47101.1"/>
    <property type="molecule type" value="Genomic_DNA"/>
</dbReference>